<sequence>MRVDYLGLEAFVAIADYGSFQRAAEALNLSQAALSHRLRKIEEDLGSALLIRSSREVSLTDTGQGLLPEARALLKALHDTYESVRAGAQRQARRLAFACLPSIANAVLPSVLGGASAERPDIAYEVLDIPVDRISGAVRSGAAEFGVTIVSAELSDLRLRPLVEEDYHLFVPQGHVLAGRDHVTLEDIVGVSLARIRSQSKNRQLLDAAFGDMRDRIQWRFEVQNATLAMRLVRAGVALTILPESAIAMAPMTLVAIPFQGVRLQRTLGIVSRRSVPLSNNASTLLEMIEREMLNKFRTHIAASSDRSSRPRD</sequence>
<feature type="domain" description="HTH lysR-type" evidence="5">
    <location>
        <begin position="1"/>
        <end position="60"/>
    </location>
</feature>
<protein>
    <submittedName>
        <fullName evidence="6">HTH-type transcriptional regulator CynR</fullName>
    </submittedName>
</protein>
<dbReference type="Gene3D" id="1.10.10.10">
    <property type="entry name" value="Winged helix-like DNA-binding domain superfamily/Winged helix DNA-binding domain"/>
    <property type="match status" value="1"/>
</dbReference>
<evidence type="ECO:0000313" key="7">
    <source>
        <dbReference type="Proteomes" id="UP000203589"/>
    </source>
</evidence>
<evidence type="ECO:0000259" key="5">
    <source>
        <dbReference type="PROSITE" id="PS50931"/>
    </source>
</evidence>
<dbReference type="PRINTS" id="PR00039">
    <property type="entry name" value="HTHLYSR"/>
</dbReference>
<evidence type="ECO:0000256" key="2">
    <source>
        <dbReference type="ARBA" id="ARBA00023015"/>
    </source>
</evidence>
<dbReference type="PANTHER" id="PTHR30419:SF8">
    <property type="entry name" value="NITROGEN ASSIMILATION TRANSCRIPTIONAL ACTIVATOR-RELATED"/>
    <property type="match status" value="1"/>
</dbReference>
<accession>A0A222E0C8</accession>
<dbReference type="Proteomes" id="UP000203589">
    <property type="component" value="Chromosome"/>
</dbReference>
<evidence type="ECO:0000256" key="4">
    <source>
        <dbReference type="ARBA" id="ARBA00023163"/>
    </source>
</evidence>
<reference evidence="6 7" key="1">
    <citation type="submission" date="2017-07" db="EMBL/GenBank/DDBJ databases">
        <title>Genome Sequence of Antarctobacter heliothermus Strain SMS3 Isolated from a culture of the Diatom Skeletonema marinoi.</title>
        <authorList>
            <person name="Topel M."/>
            <person name="Pinder M.I.M."/>
            <person name="Johansson O.N."/>
            <person name="Kourtchenko O."/>
            <person name="Godhe A."/>
            <person name="Clarke A.K."/>
        </authorList>
    </citation>
    <scope>NUCLEOTIDE SEQUENCE [LARGE SCALE GENOMIC DNA]</scope>
    <source>
        <strain evidence="6 7">SMS3</strain>
    </source>
</reference>
<dbReference type="Pfam" id="PF03466">
    <property type="entry name" value="LysR_substrate"/>
    <property type="match status" value="1"/>
</dbReference>
<dbReference type="InterPro" id="IPR005119">
    <property type="entry name" value="LysR_subst-bd"/>
</dbReference>
<dbReference type="Gene3D" id="3.40.190.290">
    <property type="match status" value="1"/>
</dbReference>
<dbReference type="KEGG" id="aht:ANTHELSMS3_00930"/>
<dbReference type="InterPro" id="IPR050950">
    <property type="entry name" value="HTH-type_LysR_regulators"/>
</dbReference>
<dbReference type="Pfam" id="PF00126">
    <property type="entry name" value="HTH_1"/>
    <property type="match status" value="1"/>
</dbReference>
<dbReference type="RefSeq" id="WP_198319879.1">
    <property type="nucleotide sequence ID" value="NZ_CP022540.1"/>
</dbReference>
<keyword evidence="3" id="KW-0238">DNA-binding</keyword>
<dbReference type="InterPro" id="IPR036390">
    <property type="entry name" value="WH_DNA-bd_sf"/>
</dbReference>
<dbReference type="GO" id="GO:0005829">
    <property type="term" value="C:cytosol"/>
    <property type="evidence" value="ECO:0007669"/>
    <property type="project" value="TreeGrafter"/>
</dbReference>
<dbReference type="GO" id="GO:0003677">
    <property type="term" value="F:DNA binding"/>
    <property type="evidence" value="ECO:0007669"/>
    <property type="project" value="UniProtKB-KW"/>
</dbReference>
<dbReference type="InterPro" id="IPR000847">
    <property type="entry name" value="LysR_HTH_N"/>
</dbReference>
<organism evidence="6 7">
    <name type="scientific">Antarctobacter heliothermus</name>
    <dbReference type="NCBI Taxonomy" id="74033"/>
    <lineage>
        <taxon>Bacteria</taxon>
        <taxon>Pseudomonadati</taxon>
        <taxon>Pseudomonadota</taxon>
        <taxon>Alphaproteobacteria</taxon>
        <taxon>Rhodobacterales</taxon>
        <taxon>Roseobacteraceae</taxon>
        <taxon>Antarctobacter</taxon>
    </lineage>
</organism>
<dbReference type="PANTHER" id="PTHR30419">
    <property type="entry name" value="HTH-TYPE TRANSCRIPTIONAL REGULATOR YBHD"/>
    <property type="match status" value="1"/>
</dbReference>
<keyword evidence="7" id="KW-1185">Reference proteome</keyword>
<comment type="similarity">
    <text evidence="1">Belongs to the LysR transcriptional regulatory family.</text>
</comment>
<gene>
    <name evidence="6" type="ORF">ANTHELSMS3_00930</name>
</gene>
<evidence type="ECO:0000256" key="1">
    <source>
        <dbReference type="ARBA" id="ARBA00009437"/>
    </source>
</evidence>
<dbReference type="SUPFAM" id="SSF53850">
    <property type="entry name" value="Periplasmic binding protein-like II"/>
    <property type="match status" value="1"/>
</dbReference>
<proteinExistence type="inferred from homology"/>
<dbReference type="AlphaFoldDB" id="A0A222E0C8"/>
<dbReference type="GO" id="GO:0003700">
    <property type="term" value="F:DNA-binding transcription factor activity"/>
    <property type="evidence" value="ECO:0007669"/>
    <property type="project" value="InterPro"/>
</dbReference>
<evidence type="ECO:0000313" key="6">
    <source>
        <dbReference type="EMBL" id="ASP19646.1"/>
    </source>
</evidence>
<dbReference type="PROSITE" id="PS50931">
    <property type="entry name" value="HTH_LYSR"/>
    <property type="match status" value="1"/>
</dbReference>
<dbReference type="FunFam" id="1.10.10.10:FF:000001">
    <property type="entry name" value="LysR family transcriptional regulator"/>
    <property type="match status" value="1"/>
</dbReference>
<keyword evidence="4" id="KW-0804">Transcription</keyword>
<dbReference type="SUPFAM" id="SSF46785">
    <property type="entry name" value="Winged helix' DNA-binding domain"/>
    <property type="match status" value="1"/>
</dbReference>
<evidence type="ECO:0000256" key="3">
    <source>
        <dbReference type="ARBA" id="ARBA00023125"/>
    </source>
</evidence>
<dbReference type="InterPro" id="IPR036388">
    <property type="entry name" value="WH-like_DNA-bd_sf"/>
</dbReference>
<dbReference type="EMBL" id="CP022540">
    <property type="protein sequence ID" value="ASP19646.1"/>
    <property type="molecule type" value="Genomic_DNA"/>
</dbReference>
<keyword evidence="2" id="KW-0805">Transcription regulation</keyword>
<name>A0A222E0C8_9RHOB</name>